<sequence length="557" mass="59589">MLLFHLRCRPLLVIRHGEASKPSDQRTSSHCINRACECWNRHSAASRLRTWKSKLITFRLNEKQLHPRVHAFRGQEASTRVWPEPDPYETEKLEFDVKQQTLLLLACLTGLITGGGILVFSKLIHEIQDVIWQGQLHNGCTVWLRHTPIDKTWPQLVLGPAAGGAVVSLLRTAFGGFEQQPMPAWRWRPRSLLPAVPLQQIWGQARNALRSPAKTVAAAVTLGSGASLGPEGPSVEIGTSVARTLSYLFVRQKRYRQTLLAAGSAAGISAGFGAPISGVFFAVEAILSRESGSMKGKESGVAVASLLLASVCAQTLSKTSLGAAPLFTVPQYSIQATELPLYWALGALCGLLCTAFAYCSEASSATFRSIQDDGVPAWLLPVAGGLLCGLVSLAYPEIRYQAFDNVDAVLQSGIRGAQVYGPALILQILIAKVLLTSICRSSGLVGGLYAPSIFLGAALGMAYGDVLEALLPGLLMSPQQSFGLVGVAAVIAGNCRVPLTAILLLFELTHDYSTVLPTLGAVGLSYWVSLALDPSKAPPAKEQPVEDEASAFDKASR</sequence>
<dbReference type="GO" id="GO:0005254">
    <property type="term" value="F:chloride channel activity"/>
    <property type="evidence" value="ECO:0007669"/>
    <property type="project" value="UniProtKB-KW"/>
</dbReference>
<dbReference type="InterPro" id="IPR050368">
    <property type="entry name" value="ClC-type_chloride_channel"/>
</dbReference>
<keyword evidence="3 11" id="KW-0812">Transmembrane</keyword>
<organism evidence="12">
    <name type="scientific">Tetraselmis sp. GSL018</name>
    <dbReference type="NCBI Taxonomy" id="582737"/>
    <lineage>
        <taxon>Eukaryota</taxon>
        <taxon>Viridiplantae</taxon>
        <taxon>Chlorophyta</taxon>
        <taxon>core chlorophytes</taxon>
        <taxon>Chlorodendrophyceae</taxon>
        <taxon>Chlorodendrales</taxon>
        <taxon>Chlorodendraceae</taxon>
        <taxon>Tetraselmis</taxon>
    </lineage>
</organism>
<feature type="transmembrane region" description="Helical" evidence="11">
    <location>
        <begin position="378"/>
        <end position="398"/>
    </location>
</feature>
<feature type="transmembrane region" description="Helical" evidence="11">
    <location>
        <begin position="419"/>
        <end position="438"/>
    </location>
</feature>
<evidence type="ECO:0000256" key="3">
    <source>
        <dbReference type="ARBA" id="ARBA00022692"/>
    </source>
</evidence>
<keyword evidence="6 11" id="KW-0472">Membrane</keyword>
<dbReference type="InterPro" id="IPR001807">
    <property type="entry name" value="ClC"/>
</dbReference>
<evidence type="ECO:0000256" key="7">
    <source>
        <dbReference type="ARBA" id="ARBA00023173"/>
    </source>
</evidence>
<dbReference type="CDD" id="cd00400">
    <property type="entry name" value="Voltage_gated_ClC"/>
    <property type="match status" value="1"/>
</dbReference>
<dbReference type="Gene3D" id="1.10.3080.10">
    <property type="entry name" value="Clc chloride channel"/>
    <property type="match status" value="1"/>
</dbReference>
<evidence type="ECO:0000256" key="6">
    <source>
        <dbReference type="ARBA" id="ARBA00023136"/>
    </source>
</evidence>
<keyword evidence="4 11" id="KW-1133">Transmembrane helix</keyword>
<comment type="subcellular location">
    <subcellularLocation>
        <location evidence="1">Membrane</location>
        <topology evidence="1">Multi-pass membrane protein</topology>
    </subcellularLocation>
</comment>
<keyword evidence="7" id="KW-0869">Chloride channel</keyword>
<evidence type="ECO:0000256" key="8">
    <source>
        <dbReference type="ARBA" id="ARBA00023214"/>
    </source>
</evidence>
<dbReference type="SUPFAM" id="SSF81340">
    <property type="entry name" value="Clc chloride channel"/>
    <property type="match status" value="1"/>
</dbReference>
<dbReference type="PRINTS" id="PR00762">
    <property type="entry name" value="CLCHANNEL"/>
</dbReference>
<feature type="transmembrane region" description="Helical" evidence="11">
    <location>
        <begin position="339"/>
        <end position="358"/>
    </location>
</feature>
<evidence type="ECO:0000256" key="2">
    <source>
        <dbReference type="ARBA" id="ARBA00022448"/>
    </source>
</evidence>
<feature type="transmembrane region" description="Helical" evidence="11">
    <location>
        <begin position="484"/>
        <end position="506"/>
    </location>
</feature>
<feature type="transmembrane region" description="Helical" evidence="11">
    <location>
        <begin position="259"/>
        <end position="283"/>
    </location>
</feature>
<dbReference type="Pfam" id="PF00654">
    <property type="entry name" value="Voltage_CLC"/>
    <property type="match status" value="1"/>
</dbReference>
<name>A0A061SB98_9CHLO</name>
<keyword evidence="8" id="KW-0868">Chloride</keyword>
<proteinExistence type="predicted"/>
<evidence type="ECO:0000256" key="4">
    <source>
        <dbReference type="ARBA" id="ARBA00022989"/>
    </source>
</evidence>
<evidence type="ECO:0000256" key="1">
    <source>
        <dbReference type="ARBA" id="ARBA00004141"/>
    </source>
</evidence>
<feature type="region of interest" description="Disordered" evidence="10">
    <location>
        <begin position="535"/>
        <end position="557"/>
    </location>
</feature>
<evidence type="ECO:0000313" key="12">
    <source>
        <dbReference type="EMBL" id="JAC82437.1"/>
    </source>
</evidence>
<gene>
    <name evidence="12" type="ORF">TSPGSL018_5727</name>
</gene>
<dbReference type="InterPro" id="IPR014743">
    <property type="entry name" value="Cl-channel_core"/>
</dbReference>
<evidence type="ECO:0000256" key="5">
    <source>
        <dbReference type="ARBA" id="ARBA00023065"/>
    </source>
</evidence>
<dbReference type="GO" id="GO:0034707">
    <property type="term" value="C:chloride channel complex"/>
    <property type="evidence" value="ECO:0007669"/>
    <property type="project" value="UniProtKB-KW"/>
</dbReference>
<keyword evidence="9" id="KW-0407">Ion channel</keyword>
<keyword evidence="2" id="KW-0813">Transport</keyword>
<feature type="transmembrane region" description="Helical" evidence="11">
    <location>
        <begin position="444"/>
        <end position="463"/>
    </location>
</feature>
<evidence type="ECO:0000256" key="11">
    <source>
        <dbReference type="SAM" id="Phobius"/>
    </source>
</evidence>
<keyword evidence="5" id="KW-0406">Ion transport</keyword>
<evidence type="ECO:0000256" key="10">
    <source>
        <dbReference type="SAM" id="MobiDB-lite"/>
    </source>
</evidence>
<dbReference type="PANTHER" id="PTHR43427:SF6">
    <property type="entry name" value="CHLORIDE CHANNEL PROTEIN CLC-E"/>
    <property type="match status" value="1"/>
</dbReference>
<dbReference type="EMBL" id="GBEZ01002636">
    <property type="protein sequence ID" value="JAC82437.1"/>
    <property type="molecule type" value="Transcribed_RNA"/>
</dbReference>
<evidence type="ECO:0000256" key="9">
    <source>
        <dbReference type="ARBA" id="ARBA00023303"/>
    </source>
</evidence>
<protein>
    <submittedName>
        <fullName evidence="12">Chloride channel protein clc-e isoform 1</fullName>
    </submittedName>
</protein>
<reference evidence="12" key="1">
    <citation type="submission" date="2014-05" db="EMBL/GenBank/DDBJ databases">
        <title>The transcriptome of the halophilic microalga Tetraselmis sp. GSL018 isolated from the Great Salt Lake, Utah.</title>
        <authorList>
            <person name="Jinkerson R.E."/>
            <person name="D'Adamo S."/>
            <person name="Posewitz M.C."/>
        </authorList>
    </citation>
    <scope>NUCLEOTIDE SEQUENCE</scope>
    <source>
        <strain evidence="12">GSL018</strain>
    </source>
</reference>
<dbReference type="PANTHER" id="PTHR43427">
    <property type="entry name" value="CHLORIDE CHANNEL PROTEIN CLC-E"/>
    <property type="match status" value="1"/>
</dbReference>
<feature type="transmembrane region" description="Helical" evidence="11">
    <location>
        <begin position="102"/>
        <end position="124"/>
    </location>
</feature>
<dbReference type="AlphaFoldDB" id="A0A061SB98"/>
<accession>A0A061SB98</accession>